<reference evidence="6" key="2">
    <citation type="submission" date="2025-08" db="UniProtKB">
        <authorList>
            <consortium name="Ensembl"/>
        </authorList>
    </citation>
    <scope>IDENTIFICATION</scope>
</reference>
<dbReference type="GO" id="GO:0045202">
    <property type="term" value="C:synapse"/>
    <property type="evidence" value="ECO:0007669"/>
    <property type="project" value="GOC"/>
</dbReference>
<evidence type="ECO:0000256" key="2">
    <source>
        <dbReference type="ARBA" id="ARBA00022771"/>
    </source>
</evidence>
<dbReference type="Ensembl" id="ENSPMRT00000000189.1">
    <property type="protein sequence ID" value="ENSPMRP00000000180.1"/>
    <property type="gene ID" value="ENSPMRG00000000114.1"/>
</dbReference>
<dbReference type="PANTHER" id="PTHR12268:SF18">
    <property type="entry name" value="DYSTROTELIN"/>
    <property type="match status" value="1"/>
</dbReference>
<gene>
    <name evidence="6" type="primary">DYTN</name>
</gene>
<dbReference type="InterPro" id="IPR015153">
    <property type="entry name" value="EF-hand_dom_typ1"/>
</dbReference>
<accession>A0A670HLH1</accession>
<keyword evidence="3" id="KW-0862">Zinc</keyword>
<evidence type="ECO:0000259" key="5">
    <source>
        <dbReference type="PROSITE" id="PS50135"/>
    </source>
</evidence>
<keyword evidence="7" id="KW-1185">Reference proteome</keyword>
<reference evidence="6 7" key="1">
    <citation type="journal article" date="2019" name="Proc. Natl. Acad. Sci. U.S.A.">
        <title>Regulatory changes in pterin and carotenoid genes underlie balanced color polymorphisms in the wall lizard.</title>
        <authorList>
            <person name="Andrade P."/>
            <person name="Pinho C."/>
            <person name="Perez I de Lanuza G."/>
            <person name="Afonso S."/>
            <person name="Brejcha J."/>
            <person name="Rubin C.J."/>
            <person name="Wallerman O."/>
            <person name="Pereira P."/>
            <person name="Sabatino S.J."/>
            <person name="Bellati A."/>
            <person name="Pellitteri-Rosa D."/>
            <person name="Bosakova Z."/>
            <person name="Bunikis I."/>
            <person name="Carretero M.A."/>
            <person name="Feiner N."/>
            <person name="Marsik P."/>
            <person name="Pauperio F."/>
            <person name="Salvi D."/>
            <person name="Soler L."/>
            <person name="While G.M."/>
            <person name="Uller T."/>
            <person name="Font E."/>
            <person name="Andersson L."/>
            <person name="Carneiro M."/>
        </authorList>
    </citation>
    <scope>NUCLEOTIDE SEQUENCE</scope>
</reference>
<organism evidence="6 7">
    <name type="scientific">Podarcis muralis</name>
    <name type="common">Wall lizard</name>
    <name type="synonym">Lacerta muralis</name>
    <dbReference type="NCBI Taxonomy" id="64176"/>
    <lineage>
        <taxon>Eukaryota</taxon>
        <taxon>Metazoa</taxon>
        <taxon>Chordata</taxon>
        <taxon>Craniata</taxon>
        <taxon>Vertebrata</taxon>
        <taxon>Euteleostomi</taxon>
        <taxon>Lepidosauria</taxon>
        <taxon>Squamata</taxon>
        <taxon>Bifurcata</taxon>
        <taxon>Unidentata</taxon>
        <taxon>Episquamata</taxon>
        <taxon>Laterata</taxon>
        <taxon>Lacertibaenia</taxon>
        <taxon>Lacertidae</taxon>
        <taxon>Podarcis</taxon>
    </lineage>
</organism>
<dbReference type="SUPFAM" id="SSF47473">
    <property type="entry name" value="EF-hand"/>
    <property type="match status" value="2"/>
</dbReference>
<dbReference type="Pfam" id="PF09068">
    <property type="entry name" value="EF-hand_2"/>
    <property type="match status" value="1"/>
</dbReference>
<feature type="domain" description="ZZ-type" evidence="5">
    <location>
        <begin position="332"/>
        <end position="388"/>
    </location>
</feature>
<dbReference type="Gene3D" id="1.10.238.10">
    <property type="entry name" value="EF-hand"/>
    <property type="match status" value="2"/>
</dbReference>
<dbReference type="SUPFAM" id="SSF57850">
    <property type="entry name" value="RING/U-box"/>
    <property type="match status" value="1"/>
</dbReference>
<keyword evidence="1" id="KW-0479">Metal-binding</keyword>
<evidence type="ECO:0000256" key="1">
    <source>
        <dbReference type="ARBA" id="ARBA00022723"/>
    </source>
</evidence>
<name>A0A670HLH1_PODMU</name>
<sequence length="637" mass="72081">MNAIKGNHVPYFFSIRLTFSLLKSKGKCVCVLWSECRLRSYLRSQDSKRDCCFHCAAIPLAVLASEIQNFFPLVFLLQKLGASCGLVRHRVKNMVFPNVSGCTCLSDYLMFCILFTEALNTIENSVYRTALKLRAVQSLCQLKLTDVSSIQQILPSHKCQAEKQKPLSVEQLMRLLKELFKRTRLEKPGQVDPKAAELTLRLLTSAYDRNGVGFIQPRSAAAALIALSGDGLLTKYRGLFQLYATCAGRSASQTHISRNGVRNLLTDLLQILAVVGERRNLSNVEIAVKSCFSGVLGSAVDEERFLAWLQSEPAILLWLPTCYRLSATEMVKHQVKCNICKSFPITGLRYRCLKCLNFDICQVCFFTGQLCKPHKKSHPVMEHCVPVSTKERTKLFFRIIRNNLLQGRCERKEALRRKTLMVMGDAGYSADSHAHFCASHSTSSRQHVPSNPICSVHTLDRQLSSPLDAKVSQGQMMANNNSLLCQEKTSSQTLASLKAELAKTQESIKALHSERRYLKKQLNKCKGKILLLHSAQEDRNRSLQAKICELLGSQDNLKLELQEMREEIKNIAIWSKEPLKERNLQTGSGCPSLKPNRVEYSKYKSPELLSSWIKRKWLLEPQGGLLARMQEDHRRTR</sequence>
<dbReference type="Proteomes" id="UP000472272">
    <property type="component" value="Chromosome 1"/>
</dbReference>
<evidence type="ECO:0000256" key="3">
    <source>
        <dbReference type="ARBA" id="ARBA00022833"/>
    </source>
</evidence>
<dbReference type="InterPro" id="IPR000433">
    <property type="entry name" value="Znf_ZZ"/>
</dbReference>
<dbReference type="SMART" id="SM00291">
    <property type="entry name" value="ZnF_ZZ"/>
    <property type="match status" value="1"/>
</dbReference>
<dbReference type="InterPro" id="IPR043145">
    <property type="entry name" value="Znf_ZZ_sf"/>
</dbReference>
<dbReference type="InterPro" id="IPR050774">
    <property type="entry name" value="KCMF1/Dystrophin"/>
</dbReference>
<dbReference type="GO" id="GO:0008270">
    <property type="term" value="F:zinc ion binding"/>
    <property type="evidence" value="ECO:0007669"/>
    <property type="project" value="UniProtKB-KW"/>
</dbReference>
<dbReference type="GeneTree" id="ENSGT00940000162403"/>
<protein>
    <submittedName>
        <fullName evidence="6">Dystrotelin</fullName>
    </submittedName>
</protein>
<keyword evidence="2 4" id="KW-0863">Zinc-finger</keyword>
<proteinExistence type="predicted"/>
<dbReference type="PANTHER" id="PTHR12268">
    <property type="entry name" value="E3 UBIQUITIN-PROTEIN LIGASE KCMF1"/>
    <property type="match status" value="1"/>
</dbReference>
<evidence type="ECO:0000256" key="4">
    <source>
        <dbReference type="PROSITE-ProRule" id="PRU00228"/>
    </source>
</evidence>
<dbReference type="Gene3D" id="3.30.60.90">
    <property type="match status" value="1"/>
</dbReference>
<dbReference type="PROSITE" id="PS50135">
    <property type="entry name" value="ZF_ZZ_2"/>
    <property type="match status" value="1"/>
</dbReference>
<dbReference type="Pfam" id="PF00569">
    <property type="entry name" value="ZZ"/>
    <property type="match status" value="1"/>
</dbReference>
<reference evidence="6" key="3">
    <citation type="submission" date="2025-09" db="UniProtKB">
        <authorList>
            <consortium name="Ensembl"/>
        </authorList>
    </citation>
    <scope>IDENTIFICATION</scope>
</reference>
<dbReference type="InterPro" id="IPR011992">
    <property type="entry name" value="EF-hand-dom_pair"/>
</dbReference>
<dbReference type="Pfam" id="PF09069">
    <property type="entry name" value="EF-hand_3"/>
    <property type="match status" value="1"/>
</dbReference>
<evidence type="ECO:0000313" key="6">
    <source>
        <dbReference type="Ensembl" id="ENSPMRP00000000180.1"/>
    </source>
</evidence>
<dbReference type="GO" id="GO:0005886">
    <property type="term" value="C:plasma membrane"/>
    <property type="evidence" value="ECO:0007669"/>
    <property type="project" value="TreeGrafter"/>
</dbReference>
<dbReference type="InterPro" id="IPR015154">
    <property type="entry name" value="EF-hand_dom_typ2"/>
</dbReference>
<dbReference type="CDD" id="cd02334">
    <property type="entry name" value="ZZ_dystrophin"/>
    <property type="match status" value="1"/>
</dbReference>
<dbReference type="AlphaFoldDB" id="A0A670HLH1"/>
<dbReference type="OMA" id="FLSWVQS"/>
<evidence type="ECO:0000313" key="7">
    <source>
        <dbReference type="Proteomes" id="UP000472272"/>
    </source>
</evidence>
<dbReference type="PROSITE" id="PS01357">
    <property type="entry name" value="ZF_ZZ_1"/>
    <property type="match status" value="1"/>
</dbReference>
<dbReference type="GO" id="GO:0099536">
    <property type="term" value="P:synaptic signaling"/>
    <property type="evidence" value="ECO:0007669"/>
    <property type="project" value="TreeGrafter"/>
</dbReference>